<gene>
    <name evidence="1" type="ORF">L596_001722</name>
</gene>
<organism evidence="1 2">
    <name type="scientific">Steinernema carpocapsae</name>
    <name type="common">Entomopathogenic nematode</name>
    <dbReference type="NCBI Taxonomy" id="34508"/>
    <lineage>
        <taxon>Eukaryota</taxon>
        <taxon>Metazoa</taxon>
        <taxon>Ecdysozoa</taxon>
        <taxon>Nematoda</taxon>
        <taxon>Chromadorea</taxon>
        <taxon>Rhabditida</taxon>
        <taxon>Tylenchina</taxon>
        <taxon>Panagrolaimomorpha</taxon>
        <taxon>Strongyloidoidea</taxon>
        <taxon>Steinernematidae</taxon>
        <taxon>Steinernema</taxon>
    </lineage>
</organism>
<protein>
    <submittedName>
        <fullName evidence="1">Uncharacterized protein</fullName>
    </submittedName>
</protein>
<name>A0A4U8UQZ0_STECR</name>
<evidence type="ECO:0000313" key="1">
    <source>
        <dbReference type="EMBL" id="TMS34068.1"/>
    </source>
</evidence>
<sequence length="181" mass="21323">MKLPEPEEEPQPEPDTFGIKSDNVSCIPAKAHGEELQNSIAHLLIPWDYETLRLPQFLSRGSRRLYRLTPTRPRRSLCHCLRYVPDIDDFQLCFPNMDLMTPSSLCNYVRTLMKLYNRMTHAFYPNKSPRPRYKLVQITPSESERPTSSSEERVDVKYFAIRTLRKFKNVKVYTRLDGHMD</sequence>
<accession>A0A4U8UQZ0</accession>
<proteinExistence type="predicted"/>
<keyword evidence="2" id="KW-1185">Reference proteome</keyword>
<comment type="caution">
    <text evidence="1">The sequence shown here is derived from an EMBL/GenBank/DDBJ whole genome shotgun (WGS) entry which is preliminary data.</text>
</comment>
<reference evidence="1 2" key="2">
    <citation type="journal article" date="2019" name="G3 (Bethesda)">
        <title>Hybrid Assembly of the Genome of the Entomopathogenic Nematode Steinernema carpocapsae Identifies the X-Chromosome.</title>
        <authorList>
            <person name="Serra L."/>
            <person name="Macchietto M."/>
            <person name="Macias-Munoz A."/>
            <person name="McGill C.J."/>
            <person name="Rodriguez I.M."/>
            <person name="Rodriguez B."/>
            <person name="Murad R."/>
            <person name="Mortazavi A."/>
        </authorList>
    </citation>
    <scope>NUCLEOTIDE SEQUENCE [LARGE SCALE GENOMIC DNA]</scope>
    <source>
        <strain evidence="1 2">ALL</strain>
    </source>
</reference>
<dbReference type="Proteomes" id="UP000298663">
    <property type="component" value="Unassembled WGS sequence"/>
</dbReference>
<dbReference type="EMBL" id="AZBU02000001">
    <property type="protein sequence ID" value="TMS34068.1"/>
    <property type="molecule type" value="Genomic_DNA"/>
</dbReference>
<dbReference type="AlphaFoldDB" id="A0A4U8UQZ0"/>
<reference evidence="1 2" key="1">
    <citation type="journal article" date="2015" name="Genome Biol.">
        <title>Comparative genomics of Steinernema reveals deeply conserved gene regulatory networks.</title>
        <authorList>
            <person name="Dillman A.R."/>
            <person name="Macchietto M."/>
            <person name="Porter C.F."/>
            <person name="Rogers A."/>
            <person name="Williams B."/>
            <person name="Antoshechkin I."/>
            <person name="Lee M.M."/>
            <person name="Goodwin Z."/>
            <person name="Lu X."/>
            <person name="Lewis E.E."/>
            <person name="Goodrich-Blair H."/>
            <person name="Stock S.P."/>
            <person name="Adams B.J."/>
            <person name="Sternberg P.W."/>
            <person name="Mortazavi A."/>
        </authorList>
    </citation>
    <scope>NUCLEOTIDE SEQUENCE [LARGE SCALE GENOMIC DNA]</scope>
    <source>
        <strain evidence="1 2">ALL</strain>
    </source>
</reference>
<evidence type="ECO:0000313" key="2">
    <source>
        <dbReference type="Proteomes" id="UP000298663"/>
    </source>
</evidence>